<comment type="caution">
    <text evidence="7">The sequence shown here is derived from an EMBL/GenBank/DDBJ whole genome shotgun (WGS) entry which is preliminary data.</text>
</comment>
<organism evidence="7 8">
    <name type="scientific">Adineta ricciae</name>
    <name type="common">Rotifer</name>
    <dbReference type="NCBI Taxonomy" id="249248"/>
    <lineage>
        <taxon>Eukaryota</taxon>
        <taxon>Metazoa</taxon>
        <taxon>Spiralia</taxon>
        <taxon>Gnathifera</taxon>
        <taxon>Rotifera</taxon>
        <taxon>Eurotatoria</taxon>
        <taxon>Bdelloidea</taxon>
        <taxon>Adinetida</taxon>
        <taxon>Adinetidae</taxon>
        <taxon>Adineta</taxon>
    </lineage>
</organism>
<feature type="domain" description="G-protein coupled receptors family 1 profile" evidence="6">
    <location>
        <begin position="30"/>
        <end position="291"/>
    </location>
</feature>
<evidence type="ECO:0000256" key="4">
    <source>
        <dbReference type="ARBA" id="ARBA00023136"/>
    </source>
</evidence>
<evidence type="ECO:0000313" key="8">
    <source>
        <dbReference type="Proteomes" id="UP000663828"/>
    </source>
</evidence>
<keyword evidence="8" id="KW-1185">Reference proteome</keyword>
<evidence type="ECO:0000313" key="7">
    <source>
        <dbReference type="EMBL" id="CAF1506260.1"/>
    </source>
</evidence>
<protein>
    <recommendedName>
        <fullName evidence="6">G-protein coupled receptors family 1 profile domain-containing protein</fullName>
    </recommendedName>
</protein>
<name>A0A815TK39_ADIRI</name>
<dbReference type="Proteomes" id="UP000663828">
    <property type="component" value="Unassembled WGS sequence"/>
</dbReference>
<evidence type="ECO:0000256" key="1">
    <source>
        <dbReference type="ARBA" id="ARBA00004370"/>
    </source>
</evidence>
<dbReference type="Gene3D" id="1.20.1070.10">
    <property type="entry name" value="Rhodopsin 7-helix transmembrane proteins"/>
    <property type="match status" value="1"/>
</dbReference>
<feature type="transmembrane region" description="Helical" evidence="5">
    <location>
        <begin position="129"/>
        <end position="154"/>
    </location>
</feature>
<dbReference type="SUPFAM" id="SSF81321">
    <property type="entry name" value="Family A G protein-coupled receptor-like"/>
    <property type="match status" value="1"/>
</dbReference>
<feature type="transmembrane region" description="Helical" evidence="5">
    <location>
        <begin position="191"/>
        <end position="209"/>
    </location>
</feature>
<evidence type="ECO:0000259" key="6">
    <source>
        <dbReference type="PROSITE" id="PS50262"/>
    </source>
</evidence>
<sequence length="313" mass="36396">MSGVESSRTSFYRMKFYILIALQVPAILLSSLIFIFFITHQSSLCQLQNQALLVLLIINFIYLSTDLLMPLRFYYFGYVSPATSTYCTLWTFSEYSLNLINELLMATISIQRHPLVFKAHIFQTRWKLFLCYYLPLALCFIYPIMFYVFTILLYPCDGNQWDYTLNVCGFANCYLIYDKVLGSFDWAANNGFPALVILLANVILIIRVIKQKRRRQQTVSWRKQRLMTLHLCAISSLYLLAWFPSLSIGLIQQLISPNFASNIQTDYTLDLIYSVCLLLPWVCLGLLPEFKKWIQRILTCGKSARTSNIVHAF</sequence>
<feature type="transmembrane region" description="Helical" evidence="5">
    <location>
        <begin position="16"/>
        <end position="39"/>
    </location>
</feature>
<feature type="transmembrane region" description="Helical" evidence="5">
    <location>
        <begin position="229"/>
        <end position="251"/>
    </location>
</feature>
<evidence type="ECO:0000256" key="3">
    <source>
        <dbReference type="ARBA" id="ARBA00022989"/>
    </source>
</evidence>
<accession>A0A815TK39</accession>
<dbReference type="AlphaFoldDB" id="A0A815TK39"/>
<evidence type="ECO:0000256" key="2">
    <source>
        <dbReference type="ARBA" id="ARBA00022692"/>
    </source>
</evidence>
<dbReference type="InterPro" id="IPR017452">
    <property type="entry name" value="GPCR_Rhodpsn_7TM"/>
</dbReference>
<keyword evidence="4 5" id="KW-0472">Membrane</keyword>
<dbReference type="EMBL" id="CAJNOR010004490">
    <property type="protein sequence ID" value="CAF1506260.1"/>
    <property type="molecule type" value="Genomic_DNA"/>
</dbReference>
<gene>
    <name evidence="7" type="ORF">XAT740_LOCUS39954</name>
</gene>
<reference evidence="7" key="1">
    <citation type="submission" date="2021-02" db="EMBL/GenBank/DDBJ databases">
        <authorList>
            <person name="Nowell W R."/>
        </authorList>
    </citation>
    <scope>NUCLEOTIDE SEQUENCE</scope>
</reference>
<proteinExistence type="predicted"/>
<evidence type="ECO:0000256" key="5">
    <source>
        <dbReference type="SAM" id="Phobius"/>
    </source>
</evidence>
<feature type="transmembrane region" description="Helical" evidence="5">
    <location>
        <begin position="271"/>
        <end position="287"/>
    </location>
</feature>
<keyword evidence="2 5" id="KW-0812">Transmembrane</keyword>
<feature type="transmembrane region" description="Helical" evidence="5">
    <location>
        <begin position="51"/>
        <end position="75"/>
    </location>
</feature>
<dbReference type="PROSITE" id="PS50262">
    <property type="entry name" value="G_PROTEIN_RECEP_F1_2"/>
    <property type="match status" value="1"/>
</dbReference>
<dbReference type="GO" id="GO:0016020">
    <property type="term" value="C:membrane"/>
    <property type="evidence" value="ECO:0007669"/>
    <property type="project" value="UniProtKB-SubCell"/>
</dbReference>
<comment type="subcellular location">
    <subcellularLocation>
        <location evidence="1">Membrane</location>
    </subcellularLocation>
</comment>
<keyword evidence="3 5" id="KW-1133">Transmembrane helix</keyword>